<dbReference type="Pfam" id="PF12833">
    <property type="entry name" value="HTH_18"/>
    <property type="match status" value="1"/>
</dbReference>
<evidence type="ECO:0000259" key="4">
    <source>
        <dbReference type="PROSITE" id="PS01124"/>
    </source>
</evidence>
<dbReference type="InterPro" id="IPR037923">
    <property type="entry name" value="HTH-like"/>
</dbReference>
<dbReference type="PRINTS" id="PR00032">
    <property type="entry name" value="HTHARAC"/>
</dbReference>
<sequence length="315" mass="36271">MLFFTFFAVDAMYIQSIVDSEEKSLQDFAFFKNSTGQNTVINSRSTFCSWPTHSDRLSLKFSFVGTEAYYIRHRKVTVEKDRCLVVNAGQLYSSSIQSTEWVHGLAIYFDPQLLQVAADTGSDEVLLANPIERRGSSVWFYEDELLATPRLRHQLTRLRQQLEARPMTELELEEQLYHILLNLLLTHRRAVHYTAARLSAIKATTRLEIYRRLHLAREFIEEQATEALTLDAIASASMLSKNHLLRHFRELFSYSPHQYVTSVRLAKACHQLTQSELPVQDISLNAGFESPSSFGRLFKSVFTLSPQQYRLQHAG</sequence>
<proteinExistence type="predicted"/>
<dbReference type="SUPFAM" id="SSF51215">
    <property type="entry name" value="Regulatory protein AraC"/>
    <property type="match status" value="1"/>
</dbReference>
<dbReference type="Proteomes" id="UP000830401">
    <property type="component" value="Chromosome"/>
</dbReference>
<dbReference type="RefSeq" id="WP_245120722.1">
    <property type="nucleotide sequence ID" value="NZ_CP095061.1"/>
</dbReference>
<keyword evidence="6" id="KW-1185">Reference proteome</keyword>
<dbReference type="Pfam" id="PF02311">
    <property type="entry name" value="AraC_binding"/>
    <property type="match status" value="1"/>
</dbReference>
<accession>A0ABY4G6M3</accession>
<reference evidence="5" key="1">
    <citation type="submission" date="2022-04" db="EMBL/GenBank/DDBJ databases">
        <title>Hymenobacter sp. isolated from the air.</title>
        <authorList>
            <person name="Won M."/>
            <person name="Lee C.-M."/>
            <person name="Woen H.-Y."/>
            <person name="Kwon S.-W."/>
        </authorList>
    </citation>
    <scope>NUCLEOTIDE SEQUENCE</scope>
    <source>
        <strain evidence="5">5420S-77</strain>
    </source>
</reference>
<evidence type="ECO:0000256" key="2">
    <source>
        <dbReference type="ARBA" id="ARBA00023125"/>
    </source>
</evidence>
<gene>
    <name evidence="5" type="ORF">MUN86_00945</name>
</gene>
<protein>
    <submittedName>
        <fullName evidence="5">AraC family transcriptional regulator</fullName>
    </submittedName>
</protein>
<dbReference type="PANTHER" id="PTHR43280:SF30">
    <property type="entry name" value="MMSAB OPERON REGULATORY PROTEIN"/>
    <property type="match status" value="1"/>
</dbReference>
<evidence type="ECO:0000256" key="1">
    <source>
        <dbReference type="ARBA" id="ARBA00023015"/>
    </source>
</evidence>
<evidence type="ECO:0000256" key="3">
    <source>
        <dbReference type="ARBA" id="ARBA00023163"/>
    </source>
</evidence>
<evidence type="ECO:0000313" key="5">
    <source>
        <dbReference type="EMBL" id="UOQ66531.1"/>
    </source>
</evidence>
<dbReference type="EMBL" id="CP095061">
    <property type="protein sequence ID" value="UOQ66531.1"/>
    <property type="molecule type" value="Genomic_DNA"/>
</dbReference>
<keyword evidence="1" id="KW-0805">Transcription regulation</keyword>
<name>A0ABY4G6M3_9BACT</name>
<dbReference type="InterPro" id="IPR018060">
    <property type="entry name" value="HTH_AraC"/>
</dbReference>
<evidence type="ECO:0000313" key="6">
    <source>
        <dbReference type="Proteomes" id="UP000830401"/>
    </source>
</evidence>
<dbReference type="Gene3D" id="1.10.10.60">
    <property type="entry name" value="Homeodomain-like"/>
    <property type="match status" value="2"/>
</dbReference>
<keyword evidence="2" id="KW-0238">DNA-binding</keyword>
<feature type="domain" description="HTH araC/xylS-type" evidence="4">
    <location>
        <begin position="214"/>
        <end position="312"/>
    </location>
</feature>
<organism evidence="5 6">
    <name type="scientific">Hymenobacter volaticus</name>
    <dbReference type="NCBI Taxonomy" id="2932254"/>
    <lineage>
        <taxon>Bacteria</taxon>
        <taxon>Pseudomonadati</taxon>
        <taxon>Bacteroidota</taxon>
        <taxon>Cytophagia</taxon>
        <taxon>Cytophagales</taxon>
        <taxon>Hymenobacteraceae</taxon>
        <taxon>Hymenobacter</taxon>
    </lineage>
</organism>
<dbReference type="SUPFAM" id="SSF46689">
    <property type="entry name" value="Homeodomain-like"/>
    <property type="match status" value="2"/>
</dbReference>
<dbReference type="PROSITE" id="PS01124">
    <property type="entry name" value="HTH_ARAC_FAMILY_2"/>
    <property type="match status" value="1"/>
</dbReference>
<dbReference type="InterPro" id="IPR009057">
    <property type="entry name" value="Homeodomain-like_sf"/>
</dbReference>
<dbReference type="PANTHER" id="PTHR43280">
    <property type="entry name" value="ARAC-FAMILY TRANSCRIPTIONAL REGULATOR"/>
    <property type="match status" value="1"/>
</dbReference>
<dbReference type="InterPro" id="IPR003313">
    <property type="entry name" value="AraC-bd"/>
</dbReference>
<dbReference type="SMART" id="SM00342">
    <property type="entry name" value="HTH_ARAC"/>
    <property type="match status" value="1"/>
</dbReference>
<keyword evidence="3" id="KW-0804">Transcription</keyword>
<dbReference type="InterPro" id="IPR020449">
    <property type="entry name" value="Tscrpt_reg_AraC-type_HTH"/>
</dbReference>